<gene>
    <name evidence="1" type="ORF">BQ8482_90268</name>
</gene>
<dbReference type="EMBL" id="FUIG01000103">
    <property type="protein sequence ID" value="SJM35893.1"/>
    <property type="molecule type" value="Genomic_DNA"/>
</dbReference>
<accession>A0A2P9AXQ0</accession>
<proteinExistence type="predicted"/>
<evidence type="ECO:0000313" key="1">
    <source>
        <dbReference type="EMBL" id="SJM35893.1"/>
    </source>
</evidence>
<sequence length="112" mass="12268">MCHRQAENMLQCDDIVEFTSGHLPLGIETLRQNRASDLCIKCDEAGARMDMAALPSPKVGIDFRVDAKIQWVGASFAPPIGCEALKRVAPGKRRAQGWATCISVGRTGGRRW</sequence>
<protein>
    <submittedName>
        <fullName evidence="1">Uncharacterized protein</fullName>
    </submittedName>
</protein>
<evidence type="ECO:0000313" key="2">
    <source>
        <dbReference type="Proteomes" id="UP000245698"/>
    </source>
</evidence>
<dbReference type="AlphaFoldDB" id="A0A2P9AXQ0"/>
<dbReference type="Proteomes" id="UP000245698">
    <property type="component" value="Unassembled WGS sequence"/>
</dbReference>
<reference evidence="2" key="1">
    <citation type="submission" date="2016-12" db="EMBL/GenBank/DDBJ databases">
        <authorList>
            <person name="Brunel B."/>
        </authorList>
    </citation>
    <scope>NUCLEOTIDE SEQUENCE [LARGE SCALE GENOMIC DNA]</scope>
</reference>
<keyword evidence="2" id="KW-1185">Reference proteome</keyword>
<organism evidence="1 2">
    <name type="scientific">Mesorhizobium delmotii</name>
    <dbReference type="NCBI Taxonomy" id="1631247"/>
    <lineage>
        <taxon>Bacteria</taxon>
        <taxon>Pseudomonadati</taxon>
        <taxon>Pseudomonadota</taxon>
        <taxon>Alphaproteobacteria</taxon>
        <taxon>Hyphomicrobiales</taxon>
        <taxon>Phyllobacteriaceae</taxon>
        <taxon>Mesorhizobium</taxon>
    </lineage>
</organism>
<name>A0A2P9AXQ0_9HYPH</name>